<keyword evidence="3" id="KW-1185">Reference proteome</keyword>
<keyword evidence="1" id="KW-1133">Transmembrane helix</keyword>
<feature type="transmembrane region" description="Helical" evidence="1">
    <location>
        <begin position="6"/>
        <end position="22"/>
    </location>
</feature>
<evidence type="ECO:0008006" key="4">
    <source>
        <dbReference type="Google" id="ProtNLM"/>
    </source>
</evidence>
<reference evidence="2" key="1">
    <citation type="submission" date="2022-07" db="EMBL/GenBank/DDBJ databases">
        <title>Bombella genomes.</title>
        <authorList>
            <person name="Harer L."/>
            <person name="Styblova S."/>
            <person name="Ehrmann M."/>
        </authorList>
    </citation>
    <scope>NUCLEOTIDE SEQUENCE</scope>
    <source>
        <strain evidence="2">TMW 2.2543</strain>
    </source>
</reference>
<protein>
    <recommendedName>
        <fullName evidence="4">DUF3325 family protein</fullName>
    </recommendedName>
</protein>
<keyword evidence="1" id="KW-0812">Transmembrane</keyword>
<evidence type="ECO:0000313" key="3">
    <source>
        <dbReference type="Proteomes" id="UP001165576"/>
    </source>
</evidence>
<dbReference type="EMBL" id="JANIDY010000001">
    <property type="protein sequence ID" value="MCX5617438.1"/>
    <property type="molecule type" value="Genomic_DNA"/>
</dbReference>
<proteinExistence type="predicted"/>
<name>A0ABT3WEZ8_9PROT</name>
<organism evidence="2 3">
    <name type="scientific">Bombella pluederhausensis</name>
    <dbReference type="NCBI Taxonomy" id="2967336"/>
    <lineage>
        <taxon>Bacteria</taxon>
        <taxon>Pseudomonadati</taxon>
        <taxon>Pseudomonadota</taxon>
        <taxon>Alphaproteobacteria</taxon>
        <taxon>Acetobacterales</taxon>
        <taxon>Acetobacteraceae</taxon>
        <taxon>Bombella</taxon>
    </lineage>
</organism>
<dbReference type="RefSeq" id="WP_266115922.1">
    <property type="nucleotide sequence ID" value="NZ_JANIDY010000001.1"/>
</dbReference>
<accession>A0ABT3WEZ8</accession>
<comment type="caution">
    <text evidence="2">The sequence shown here is derived from an EMBL/GenBank/DDBJ whole genome shotgun (WGS) entry which is preliminary data.</text>
</comment>
<dbReference type="Proteomes" id="UP001165576">
    <property type="component" value="Unassembled WGS sequence"/>
</dbReference>
<sequence>MITFVILIILWTLAWLLHLNNLPAYRRQNPCHLPPASKVQRSLLVTIPSIGLASAYLMNGLDGLFLWAFTAPVTGILLGIVLPLCLPSSKAKT</sequence>
<gene>
    <name evidence="2" type="ORF">NQF86_01945</name>
</gene>
<evidence type="ECO:0000256" key="1">
    <source>
        <dbReference type="SAM" id="Phobius"/>
    </source>
</evidence>
<keyword evidence="1" id="KW-0472">Membrane</keyword>
<feature type="transmembrane region" description="Helical" evidence="1">
    <location>
        <begin position="64"/>
        <end position="86"/>
    </location>
</feature>
<evidence type="ECO:0000313" key="2">
    <source>
        <dbReference type="EMBL" id="MCX5617438.1"/>
    </source>
</evidence>